<evidence type="ECO:0000313" key="12">
    <source>
        <dbReference type="Proteomes" id="UP000002281"/>
    </source>
</evidence>
<dbReference type="GO" id="GO:0001227">
    <property type="term" value="F:DNA-binding transcription repressor activity, RNA polymerase II-specific"/>
    <property type="evidence" value="ECO:0000318"/>
    <property type="project" value="GO_Central"/>
</dbReference>
<dbReference type="OrthoDB" id="10056939at2759"/>
<comment type="similarity">
    <text evidence="7">Belongs to the TALE/TGIF homeobox family.</text>
</comment>
<feature type="compositionally biased region" description="Polar residues" evidence="9">
    <location>
        <begin position="13"/>
        <end position="26"/>
    </location>
</feature>
<reference evidence="11 12" key="1">
    <citation type="journal article" date="2009" name="Science">
        <title>Genome sequence, comparative analysis, and population genetics of the domestic horse.</title>
        <authorList>
            <consortium name="Broad Institute Genome Sequencing Platform"/>
            <consortium name="Broad Institute Whole Genome Assembly Team"/>
            <person name="Wade C.M."/>
            <person name="Giulotto E."/>
            <person name="Sigurdsson S."/>
            <person name="Zoli M."/>
            <person name="Gnerre S."/>
            <person name="Imsland F."/>
            <person name="Lear T.L."/>
            <person name="Adelson D.L."/>
            <person name="Bailey E."/>
            <person name="Bellone R.R."/>
            <person name="Bloecker H."/>
            <person name="Distl O."/>
            <person name="Edgar R.C."/>
            <person name="Garber M."/>
            <person name="Leeb T."/>
            <person name="Mauceli E."/>
            <person name="MacLeod J.N."/>
            <person name="Penedo M.C.T."/>
            <person name="Raison J.M."/>
            <person name="Sharpe T."/>
            <person name="Vogel J."/>
            <person name="Andersson L."/>
            <person name="Antczak D.F."/>
            <person name="Biagi T."/>
            <person name="Binns M.M."/>
            <person name="Chowdhary B.P."/>
            <person name="Coleman S.J."/>
            <person name="Della Valle G."/>
            <person name="Fryc S."/>
            <person name="Guerin G."/>
            <person name="Hasegawa T."/>
            <person name="Hill E.W."/>
            <person name="Jurka J."/>
            <person name="Kiialainen A."/>
            <person name="Lindgren G."/>
            <person name="Liu J."/>
            <person name="Magnani E."/>
            <person name="Mickelson J.R."/>
            <person name="Murray J."/>
            <person name="Nergadze S.G."/>
            <person name="Onofrio R."/>
            <person name="Pedroni S."/>
            <person name="Piras M.F."/>
            <person name="Raudsepp T."/>
            <person name="Rocchi M."/>
            <person name="Roeed K.H."/>
            <person name="Ryder O.A."/>
            <person name="Searle S."/>
            <person name="Skow L."/>
            <person name="Swinburne J.E."/>
            <person name="Syvaenen A.C."/>
            <person name="Tozaki T."/>
            <person name="Valberg S.J."/>
            <person name="Vaudin M."/>
            <person name="White J.R."/>
            <person name="Zody M.C."/>
            <person name="Lander E.S."/>
            <person name="Lindblad-Toh K."/>
        </authorList>
    </citation>
    <scope>NUCLEOTIDE SEQUENCE [LARGE SCALE GENOMIC DNA]</scope>
    <source>
        <strain evidence="11 12">Thoroughbred</strain>
    </source>
</reference>
<keyword evidence="3 8" id="KW-0238">DNA-binding</keyword>
<dbReference type="Bgee" id="ENSECAG00000035882">
    <property type="expression patterns" value="Expressed in testis and 1 other cell type or tissue"/>
</dbReference>
<keyword evidence="12" id="KW-1185">Reference proteome</keyword>
<evidence type="ECO:0000256" key="9">
    <source>
        <dbReference type="SAM" id="MobiDB-lite"/>
    </source>
</evidence>
<evidence type="ECO:0000256" key="2">
    <source>
        <dbReference type="ARBA" id="ARBA00023015"/>
    </source>
</evidence>
<dbReference type="GO" id="GO:0000122">
    <property type="term" value="P:negative regulation of transcription by RNA polymerase II"/>
    <property type="evidence" value="ECO:0000318"/>
    <property type="project" value="GO_Central"/>
</dbReference>
<evidence type="ECO:0000256" key="4">
    <source>
        <dbReference type="ARBA" id="ARBA00023155"/>
    </source>
</evidence>
<dbReference type="InterPro" id="IPR050224">
    <property type="entry name" value="TALE_homeobox"/>
</dbReference>
<dbReference type="InterPro" id="IPR008422">
    <property type="entry name" value="KN_HD"/>
</dbReference>
<dbReference type="AlphaFoldDB" id="A0A3Q2GX77"/>
<feature type="domain" description="Homeobox" evidence="10">
    <location>
        <begin position="36"/>
        <end position="99"/>
    </location>
</feature>
<organism evidence="11 12">
    <name type="scientific">Equus caballus</name>
    <name type="common">Horse</name>
    <dbReference type="NCBI Taxonomy" id="9796"/>
    <lineage>
        <taxon>Eukaryota</taxon>
        <taxon>Metazoa</taxon>
        <taxon>Chordata</taxon>
        <taxon>Craniata</taxon>
        <taxon>Vertebrata</taxon>
        <taxon>Euteleostomi</taxon>
        <taxon>Mammalia</taxon>
        <taxon>Eutheria</taxon>
        <taxon>Laurasiatheria</taxon>
        <taxon>Perissodactyla</taxon>
        <taxon>Equidae</taxon>
        <taxon>Equus</taxon>
    </lineage>
</organism>
<evidence type="ECO:0000256" key="3">
    <source>
        <dbReference type="ARBA" id="ARBA00023125"/>
    </source>
</evidence>
<dbReference type="PaxDb" id="9796-ENSECAP00000025119"/>
<reference evidence="11" key="2">
    <citation type="submission" date="2025-08" db="UniProtKB">
        <authorList>
            <consortium name="Ensembl"/>
        </authorList>
    </citation>
    <scope>IDENTIFICATION</scope>
    <source>
        <strain evidence="11">Thoroughbred</strain>
    </source>
</reference>
<dbReference type="PROSITE" id="PS50071">
    <property type="entry name" value="HOMEOBOX_2"/>
    <property type="match status" value="1"/>
</dbReference>
<sequence length="235" mass="26102">MEAGEESPGETDSPAQGASITSNDSSDTGDDLASLAGKRKRKGYFPPEAVKILRDWLYEHRFKVYPSQTEKRMLSEHTGLSLLQISNWFSKDPRRVLLEVLKDAGNDPNQITMYQQKDKTADVTDHPDVDPSMQAKSGPKDPDKMQCLPLRPLPVDQESGEKPLDPELAPDQKLAPEAQPNMKVKFSASRPLVVSSCQPVSAEECKDFSNFQLLVEAALQKAAELELQEQQEPNP</sequence>
<dbReference type="InParanoid" id="A0A3Q2GX77"/>
<evidence type="ECO:0000256" key="5">
    <source>
        <dbReference type="ARBA" id="ARBA00023163"/>
    </source>
</evidence>
<evidence type="ECO:0000256" key="6">
    <source>
        <dbReference type="ARBA" id="ARBA00023242"/>
    </source>
</evidence>
<dbReference type="GO" id="GO:0003677">
    <property type="term" value="F:DNA binding"/>
    <property type="evidence" value="ECO:0007669"/>
    <property type="project" value="UniProtKB-UniRule"/>
</dbReference>
<accession>A0A3Q2GX77</accession>
<feature type="region of interest" description="Disordered" evidence="9">
    <location>
        <begin position="1"/>
        <end position="40"/>
    </location>
</feature>
<keyword evidence="2" id="KW-0805">Transcription regulation</keyword>
<dbReference type="Ensembl" id="ENSECAT00000032354.3">
    <property type="protein sequence ID" value="ENSECAP00000025119.3"/>
    <property type="gene ID" value="ENSECAG00000035882.3"/>
</dbReference>
<feature type="compositionally biased region" description="Basic and acidic residues" evidence="9">
    <location>
        <begin position="116"/>
        <end position="129"/>
    </location>
</feature>
<dbReference type="Gene3D" id="1.10.10.60">
    <property type="entry name" value="Homeodomain-like"/>
    <property type="match status" value="1"/>
</dbReference>
<dbReference type="STRING" id="9796.ENSECAP00000025119"/>
<proteinExistence type="inferred from homology"/>
<dbReference type="Proteomes" id="UP000002281">
    <property type="component" value="Chromosome X"/>
</dbReference>
<dbReference type="GeneTree" id="ENSGT00940000163848"/>
<dbReference type="PANTHER" id="PTHR11850">
    <property type="entry name" value="HOMEOBOX PROTEIN TRANSCRIPTION FACTORS"/>
    <property type="match status" value="1"/>
</dbReference>
<evidence type="ECO:0000313" key="11">
    <source>
        <dbReference type="Ensembl" id="ENSECAP00000025119.3"/>
    </source>
</evidence>
<evidence type="ECO:0000256" key="7">
    <source>
        <dbReference type="ARBA" id="ARBA00038021"/>
    </source>
</evidence>
<gene>
    <name evidence="11" type="primary">TGIF2LX</name>
</gene>
<name>A0A3Q2GX77_HORSE</name>
<dbReference type="SMART" id="SM00389">
    <property type="entry name" value="HOX"/>
    <property type="match status" value="1"/>
</dbReference>
<dbReference type="SUPFAM" id="SSF46689">
    <property type="entry name" value="Homeodomain-like"/>
    <property type="match status" value="1"/>
</dbReference>
<evidence type="ECO:0000256" key="1">
    <source>
        <dbReference type="ARBA" id="ARBA00004123"/>
    </source>
</evidence>
<protein>
    <submittedName>
        <fullName evidence="11">TGFB induced factor homeobox 2 like X-linked</fullName>
    </submittedName>
</protein>
<dbReference type="Pfam" id="PF05920">
    <property type="entry name" value="Homeobox_KN"/>
    <property type="match status" value="1"/>
</dbReference>
<comment type="subcellular location">
    <subcellularLocation>
        <location evidence="1 8">Nucleus</location>
    </subcellularLocation>
</comment>
<dbReference type="FunFam" id="1.10.10.60:FF:000059">
    <property type="entry name" value="TGFB-induced factor homeobox 1"/>
    <property type="match status" value="1"/>
</dbReference>
<evidence type="ECO:0000259" key="10">
    <source>
        <dbReference type="PROSITE" id="PS50071"/>
    </source>
</evidence>
<dbReference type="CTD" id="90316"/>
<keyword evidence="6 8" id="KW-0539">Nucleus</keyword>
<keyword evidence="5" id="KW-0804">Transcription</keyword>
<dbReference type="KEGG" id="ecb:100072050"/>
<reference evidence="11" key="3">
    <citation type="submission" date="2025-09" db="UniProtKB">
        <authorList>
            <consortium name="Ensembl"/>
        </authorList>
    </citation>
    <scope>IDENTIFICATION</scope>
    <source>
        <strain evidence="11">Thoroughbred</strain>
    </source>
</reference>
<dbReference type="CDD" id="cd00086">
    <property type="entry name" value="homeodomain"/>
    <property type="match status" value="1"/>
</dbReference>
<feature type="region of interest" description="Disordered" evidence="9">
    <location>
        <begin position="115"/>
        <end position="181"/>
    </location>
</feature>
<dbReference type="InterPro" id="IPR001356">
    <property type="entry name" value="HD"/>
</dbReference>
<dbReference type="InterPro" id="IPR009057">
    <property type="entry name" value="Homeodomain-like_sf"/>
</dbReference>
<evidence type="ECO:0000256" key="8">
    <source>
        <dbReference type="PROSITE-ProRule" id="PRU00108"/>
    </source>
</evidence>
<dbReference type="GeneID" id="100072050"/>
<dbReference type="RefSeq" id="XP_001501965.1">
    <property type="nucleotide sequence ID" value="XM_001501915.5"/>
</dbReference>
<keyword evidence="4 8" id="KW-0371">Homeobox</keyword>
<feature type="DNA-binding region" description="Homeobox" evidence="8">
    <location>
        <begin position="38"/>
        <end position="100"/>
    </location>
</feature>
<dbReference type="GO" id="GO:0005634">
    <property type="term" value="C:nucleus"/>
    <property type="evidence" value="ECO:0007669"/>
    <property type="project" value="UniProtKB-SubCell"/>
</dbReference>